<organism evidence="2 3">
    <name type="scientific">Lelliottia wanjuensis</name>
    <dbReference type="NCBI Taxonomy" id="3050585"/>
    <lineage>
        <taxon>Bacteria</taxon>
        <taxon>Pseudomonadati</taxon>
        <taxon>Pseudomonadota</taxon>
        <taxon>Gammaproteobacteria</taxon>
        <taxon>Enterobacterales</taxon>
        <taxon>Enterobacteriaceae</taxon>
        <taxon>Lelliottia</taxon>
    </lineage>
</organism>
<evidence type="ECO:0000313" key="2">
    <source>
        <dbReference type="EMBL" id="MDK9364183.1"/>
    </source>
</evidence>
<keyword evidence="3" id="KW-1185">Reference proteome</keyword>
<dbReference type="EMBL" id="JASSOM010000056">
    <property type="protein sequence ID" value="MDK9364183.1"/>
    <property type="molecule type" value="Genomic_DNA"/>
</dbReference>
<evidence type="ECO:0000256" key="1">
    <source>
        <dbReference type="SAM" id="MobiDB-lite"/>
    </source>
</evidence>
<accession>A0AAP4D8X5</accession>
<dbReference type="Proteomes" id="UP001223214">
    <property type="component" value="Unassembled WGS sequence"/>
</dbReference>
<feature type="region of interest" description="Disordered" evidence="1">
    <location>
        <begin position="91"/>
        <end position="110"/>
    </location>
</feature>
<evidence type="ECO:0000313" key="3">
    <source>
        <dbReference type="Proteomes" id="UP001223214"/>
    </source>
</evidence>
<sequence>MYALKLITVTFDGRQVETSHILGKWYRLEMPPEGVPVDVIARVEYSNDVGDIPCFDICRTDEAYITLLTGETVRHVVRGDAQKRSELAAKLKKEVESQPQPKSSIPALSR</sequence>
<comment type="caution">
    <text evidence="2">The sequence shown here is derived from an EMBL/GenBank/DDBJ whole genome shotgun (WGS) entry which is preliminary data.</text>
</comment>
<name>A0AAP4D8X5_9ENTR</name>
<gene>
    <name evidence="2" type="ORF">QQF32_13350</name>
</gene>
<protein>
    <submittedName>
        <fullName evidence="2">Uncharacterized protein</fullName>
    </submittedName>
</protein>
<dbReference type="RefSeq" id="WP_285149521.1">
    <property type="nucleotide sequence ID" value="NZ_JASSOM010000056.1"/>
</dbReference>
<reference evidence="2 3" key="1">
    <citation type="submission" date="2023-06" db="EMBL/GenBank/DDBJ databases">
        <title>Identification and characterization of antibiotic-resistant Gram-negative bacteria.</title>
        <authorList>
            <person name="Cho G.-S."/>
            <person name="Lee J."/>
            <person name="Tai E."/>
            <person name="Jeong S."/>
            <person name="Kim I."/>
            <person name="Kim B.-E."/>
            <person name="Jeong M.-I."/>
            <person name="Oh K.-K."/>
            <person name="Franz C.M.A.P."/>
        </authorList>
    </citation>
    <scope>NUCLEOTIDE SEQUENCE [LARGE SCALE GENOMIC DNA]</scope>
    <source>
        <strain evidence="2 3">V106_12</strain>
    </source>
</reference>
<proteinExistence type="predicted"/>
<dbReference type="AlphaFoldDB" id="A0AAP4D8X5"/>